<keyword evidence="3" id="KW-1185">Reference proteome</keyword>
<dbReference type="Pfam" id="PF00646">
    <property type="entry name" value="F-box"/>
    <property type="match status" value="1"/>
</dbReference>
<feature type="domain" description="F-box" evidence="1">
    <location>
        <begin position="7"/>
        <end position="43"/>
    </location>
</feature>
<feature type="non-terminal residue" evidence="2">
    <location>
        <position position="1"/>
    </location>
</feature>
<dbReference type="SUPFAM" id="SSF81383">
    <property type="entry name" value="F-box domain"/>
    <property type="match status" value="1"/>
</dbReference>
<dbReference type="Proteomes" id="UP000836841">
    <property type="component" value="Chromosome 2"/>
</dbReference>
<evidence type="ECO:0000313" key="2">
    <source>
        <dbReference type="EMBL" id="CAH2046385.1"/>
    </source>
</evidence>
<dbReference type="AlphaFoldDB" id="A0AAU9RPF1"/>
<gene>
    <name evidence="2" type="ORF">TAV2_LOCUS5180</name>
</gene>
<dbReference type="PANTHER" id="PTHR32212">
    <property type="entry name" value="CYCLIN-LIKE F-BOX"/>
    <property type="match status" value="1"/>
</dbReference>
<protein>
    <recommendedName>
        <fullName evidence="1">F-box domain-containing protein</fullName>
    </recommendedName>
</protein>
<proteinExistence type="predicted"/>
<dbReference type="PANTHER" id="PTHR32212:SF291">
    <property type="entry name" value="F-BOX DOMAIN-CONTAINING PROTEIN"/>
    <property type="match status" value="1"/>
</dbReference>
<dbReference type="EMBL" id="OU466858">
    <property type="protein sequence ID" value="CAH2046385.1"/>
    <property type="molecule type" value="Genomic_DNA"/>
</dbReference>
<evidence type="ECO:0000259" key="1">
    <source>
        <dbReference type="Pfam" id="PF00646"/>
    </source>
</evidence>
<name>A0AAU9RPF1_THLAR</name>
<sequence>MGCDRISELLESLLVEILSHLPTKDSVKTAVLSKRWECLWLKVLVLDLNAIDFLPCGEALVSLMDIYLEFNRGCCIQKFKMKYDRYKIIKEDICISRKRKQLFVSAKPKQFVFTKVPQCLSSTLNTEESESEFLRFSYEKIRSKELQEAAYIHKAFSQMLPKFEKPNLSTNLFLDLANDIVGLYMLESQPYQCALVDYHRARSVYQTDRRLAHRLSFT</sequence>
<dbReference type="InterPro" id="IPR036047">
    <property type="entry name" value="F-box-like_dom_sf"/>
</dbReference>
<organism evidence="2 3">
    <name type="scientific">Thlaspi arvense</name>
    <name type="common">Field penny-cress</name>
    <dbReference type="NCBI Taxonomy" id="13288"/>
    <lineage>
        <taxon>Eukaryota</taxon>
        <taxon>Viridiplantae</taxon>
        <taxon>Streptophyta</taxon>
        <taxon>Embryophyta</taxon>
        <taxon>Tracheophyta</taxon>
        <taxon>Spermatophyta</taxon>
        <taxon>Magnoliopsida</taxon>
        <taxon>eudicotyledons</taxon>
        <taxon>Gunneridae</taxon>
        <taxon>Pentapetalae</taxon>
        <taxon>rosids</taxon>
        <taxon>malvids</taxon>
        <taxon>Brassicales</taxon>
        <taxon>Brassicaceae</taxon>
        <taxon>Thlaspideae</taxon>
        <taxon>Thlaspi</taxon>
    </lineage>
</organism>
<dbReference type="InterPro" id="IPR001810">
    <property type="entry name" value="F-box_dom"/>
</dbReference>
<dbReference type="InterPro" id="IPR053781">
    <property type="entry name" value="F-box_AtFBL13-like"/>
</dbReference>
<dbReference type="CDD" id="cd22160">
    <property type="entry name" value="F-box_AtFBL13-like"/>
    <property type="match status" value="1"/>
</dbReference>
<evidence type="ECO:0000313" key="3">
    <source>
        <dbReference type="Proteomes" id="UP000836841"/>
    </source>
</evidence>
<reference evidence="2 3" key="1">
    <citation type="submission" date="2022-03" db="EMBL/GenBank/DDBJ databases">
        <authorList>
            <person name="Nunn A."/>
            <person name="Chopra R."/>
            <person name="Nunn A."/>
            <person name="Contreras Garrido A."/>
        </authorList>
    </citation>
    <scope>NUCLEOTIDE SEQUENCE [LARGE SCALE GENOMIC DNA]</scope>
</reference>
<accession>A0AAU9RPF1</accession>